<dbReference type="AlphaFoldDB" id="A0A0C1EE22"/>
<dbReference type="Proteomes" id="UP000031307">
    <property type="component" value="Unassembled WGS sequence"/>
</dbReference>
<reference evidence="2 3" key="1">
    <citation type="journal article" date="2014" name="Mol. Biol. Evol.">
        <title>Massive expansion of Ubiquitination-related gene families within the Chlamydiae.</title>
        <authorList>
            <person name="Domman D."/>
            <person name="Collingro A."/>
            <person name="Lagkouvardos I."/>
            <person name="Gehre L."/>
            <person name="Weinmaier T."/>
            <person name="Rattei T."/>
            <person name="Subtil A."/>
            <person name="Horn M."/>
        </authorList>
    </citation>
    <scope>NUCLEOTIDE SEQUENCE [LARGE SCALE GENOMIC DNA]</scope>
    <source>
        <strain evidence="2 3">OEW1</strain>
    </source>
</reference>
<name>A0A0C1EE22_9BACT</name>
<keyword evidence="1" id="KW-0812">Transmembrane</keyword>
<keyword evidence="1" id="KW-0472">Membrane</keyword>
<dbReference type="PATRIC" id="fig|83552.4.peg.474"/>
<dbReference type="RefSeq" id="WP_013924702.1">
    <property type="nucleotide sequence ID" value="NZ_BAWW01000007.1"/>
</dbReference>
<evidence type="ECO:0000313" key="2">
    <source>
        <dbReference type="EMBL" id="KIA78353.1"/>
    </source>
</evidence>
<dbReference type="EMBL" id="JSAM01000026">
    <property type="protein sequence ID" value="KIA78353.1"/>
    <property type="molecule type" value="Genomic_DNA"/>
</dbReference>
<proteinExistence type="predicted"/>
<feature type="transmembrane region" description="Helical" evidence="1">
    <location>
        <begin position="24"/>
        <end position="46"/>
    </location>
</feature>
<evidence type="ECO:0000256" key="1">
    <source>
        <dbReference type="SAM" id="Phobius"/>
    </source>
</evidence>
<accession>A0A0C1EE22</accession>
<organism evidence="2 3">
    <name type="scientific">Parachlamydia acanthamoebae</name>
    <dbReference type="NCBI Taxonomy" id="83552"/>
    <lineage>
        <taxon>Bacteria</taxon>
        <taxon>Pseudomonadati</taxon>
        <taxon>Chlamydiota</taxon>
        <taxon>Chlamydiia</taxon>
        <taxon>Parachlamydiales</taxon>
        <taxon>Parachlamydiaceae</taxon>
        <taxon>Parachlamydia</taxon>
    </lineage>
</organism>
<feature type="transmembrane region" description="Helical" evidence="1">
    <location>
        <begin position="52"/>
        <end position="70"/>
    </location>
</feature>
<sequence>MLIGPNNRIEDLSIFTETHSQRKITSICMSGVAFFTGISIAATGAILDDQNLKITGCALAILGIACFTVIQTNCWTERPVSVIHLEEI</sequence>
<comment type="caution">
    <text evidence="2">The sequence shown here is derived from an EMBL/GenBank/DDBJ whole genome shotgun (WGS) entry which is preliminary data.</text>
</comment>
<protein>
    <submittedName>
        <fullName evidence="2">Uncharacterized protein</fullName>
    </submittedName>
</protein>
<gene>
    <name evidence="2" type="ORF">DB43_EF00350</name>
</gene>
<evidence type="ECO:0000313" key="3">
    <source>
        <dbReference type="Proteomes" id="UP000031307"/>
    </source>
</evidence>
<keyword evidence="1" id="KW-1133">Transmembrane helix</keyword>